<evidence type="ECO:0000256" key="6">
    <source>
        <dbReference type="ARBA" id="ARBA00023015"/>
    </source>
</evidence>
<keyword evidence="4" id="KW-0747">Spliceosome</keyword>
<dbReference type="InterPro" id="IPR053793">
    <property type="entry name" value="PB1-like"/>
</dbReference>
<keyword evidence="12" id="KW-0678">Repressor</keyword>
<sequence>MVNGVELHHGALKRRWDEKGCLNHGAAHIHQRCGDVGAIASPAQPPRPPIGRKLLTLSAMDLDAAASVVPPVTVFLEGRSICHRVCLDKHTSYESLAKALRRIFVDVDEGDERGEGGGKELQLSNAVPGHVVAYEDMEDDLLLAGDLNWKDFVRVAKRIRIIPAKASRRKHLNPKPFLNNLTGKPVIVKLKWGMEYIGYLVSLDSYMNLQLANTEEYTSMGSLLEIGGDSDK</sequence>
<dbReference type="Pfam" id="PF02309">
    <property type="entry name" value="AUX_IAA"/>
    <property type="match status" value="1"/>
</dbReference>
<protein>
    <recommendedName>
        <fullName evidence="12">Auxin-responsive protein</fullName>
    </recommendedName>
</protein>
<dbReference type="Pfam" id="PF01423">
    <property type="entry name" value="LSM"/>
    <property type="match status" value="1"/>
</dbReference>
<dbReference type="GO" id="GO:0009734">
    <property type="term" value="P:auxin-activated signaling pathway"/>
    <property type="evidence" value="ECO:0007669"/>
    <property type="project" value="UniProtKB-UniRule"/>
</dbReference>
<dbReference type="SUPFAM" id="SSF50182">
    <property type="entry name" value="Sm-like ribonucleoproteins"/>
    <property type="match status" value="1"/>
</dbReference>
<evidence type="ECO:0000256" key="4">
    <source>
        <dbReference type="ARBA" id="ARBA00022728"/>
    </source>
</evidence>
<feature type="non-terminal residue" evidence="15">
    <location>
        <position position="232"/>
    </location>
</feature>
<dbReference type="GO" id="GO:0000398">
    <property type="term" value="P:mRNA splicing, via spliceosome"/>
    <property type="evidence" value="ECO:0007669"/>
    <property type="project" value="InterPro"/>
</dbReference>
<evidence type="ECO:0000256" key="2">
    <source>
        <dbReference type="ARBA" id="ARBA00007927"/>
    </source>
</evidence>
<keyword evidence="8" id="KW-0508">mRNA splicing</keyword>
<dbReference type="PANTHER" id="PTHR11021">
    <property type="entry name" value="SMALL NUCLEAR RIBONUCLEOPROTEIN F SNRNP-F"/>
    <property type="match status" value="1"/>
</dbReference>
<dbReference type="GO" id="GO:0034715">
    <property type="term" value="C:pICln-Sm protein complex"/>
    <property type="evidence" value="ECO:0007669"/>
    <property type="project" value="TreeGrafter"/>
</dbReference>
<dbReference type="InterPro" id="IPR016487">
    <property type="entry name" value="Lsm6/sSmF"/>
</dbReference>
<comment type="similarity">
    <text evidence="2">Belongs to the snRNP Sm proteins family. SmF/LSm6 subfamily.</text>
</comment>
<reference evidence="15" key="1">
    <citation type="submission" date="2022-05" db="EMBL/GenBank/DDBJ databases">
        <title>The Musa troglodytarum L. genome provides insights into the mechanism of non-climacteric behaviour and enrichment of carotenoids.</title>
        <authorList>
            <person name="Wang J."/>
        </authorList>
    </citation>
    <scope>NUCLEOTIDE SEQUENCE</scope>
    <source>
        <tissue evidence="15">Leaf</tissue>
    </source>
</reference>
<dbReference type="PROSITE" id="PS52002">
    <property type="entry name" value="SM"/>
    <property type="match status" value="1"/>
</dbReference>
<dbReference type="AlphaFoldDB" id="A0A9E7GSK4"/>
<dbReference type="SMART" id="SM00651">
    <property type="entry name" value="Sm"/>
    <property type="match status" value="1"/>
</dbReference>
<dbReference type="OrthoDB" id="741557at2759"/>
<evidence type="ECO:0000256" key="9">
    <source>
        <dbReference type="ARBA" id="ARBA00023242"/>
    </source>
</evidence>
<evidence type="ECO:0000256" key="3">
    <source>
        <dbReference type="ARBA" id="ARBA00022664"/>
    </source>
</evidence>
<dbReference type="Gene3D" id="3.10.20.90">
    <property type="entry name" value="Phosphatidylinositol 3-kinase Catalytic Subunit, Chain A, domain 1"/>
    <property type="match status" value="1"/>
</dbReference>
<keyword evidence="9 12" id="KW-0539">Nucleus</keyword>
<evidence type="ECO:0000313" key="15">
    <source>
        <dbReference type="EMBL" id="URE16533.1"/>
    </source>
</evidence>
<evidence type="ECO:0000256" key="10">
    <source>
        <dbReference type="ARBA" id="ARBA00023274"/>
    </source>
</evidence>
<evidence type="ECO:0000259" key="14">
    <source>
        <dbReference type="PROSITE" id="PS52002"/>
    </source>
</evidence>
<evidence type="ECO:0000256" key="12">
    <source>
        <dbReference type="RuleBase" id="RU004549"/>
    </source>
</evidence>
<comment type="subunit">
    <text evidence="12">Homodimers and heterodimers.</text>
</comment>
<comment type="similarity">
    <text evidence="12">Belongs to the Aux/IAA family.</text>
</comment>
<name>A0A9E7GSK4_9LILI</name>
<dbReference type="GO" id="GO:0071013">
    <property type="term" value="C:catalytic step 2 spliceosome"/>
    <property type="evidence" value="ECO:0007669"/>
    <property type="project" value="TreeGrafter"/>
</dbReference>
<evidence type="ECO:0000256" key="8">
    <source>
        <dbReference type="ARBA" id="ARBA00023187"/>
    </source>
</evidence>
<dbReference type="EMBL" id="CP097509">
    <property type="protein sequence ID" value="URE16533.1"/>
    <property type="molecule type" value="Genomic_DNA"/>
</dbReference>
<keyword evidence="16" id="KW-1185">Reference proteome</keyword>
<dbReference type="InterPro" id="IPR034100">
    <property type="entry name" value="Sm_F"/>
</dbReference>
<keyword evidence="6 12" id="KW-0805">Transcription regulation</keyword>
<evidence type="ECO:0000256" key="7">
    <source>
        <dbReference type="ARBA" id="ARBA00023163"/>
    </source>
</evidence>
<evidence type="ECO:0000256" key="11">
    <source>
        <dbReference type="ARBA" id="ARBA00023294"/>
    </source>
</evidence>
<keyword evidence="3" id="KW-0507">mRNA processing</keyword>
<dbReference type="Proteomes" id="UP001055439">
    <property type="component" value="Chromosome 7"/>
</dbReference>
<feature type="domain" description="Sm" evidence="14">
    <location>
        <begin position="173"/>
        <end position="232"/>
    </location>
</feature>
<dbReference type="PROSITE" id="PS51745">
    <property type="entry name" value="PB1"/>
    <property type="match status" value="1"/>
</dbReference>
<dbReference type="InterPro" id="IPR010920">
    <property type="entry name" value="LSM_dom_sf"/>
</dbReference>
<dbReference type="Gene3D" id="2.30.30.100">
    <property type="match status" value="1"/>
</dbReference>
<comment type="subcellular location">
    <subcellularLocation>
        <location evidence="1 12">Nucleus</location>
    </subcellularLocation>
</comment>
<dbReference type="GO" id="GO:0005685">
    <property type="term" value="C:U1 snRNP"/>
    <property type="evidence" value="ECO:0007669"/>
    <property type="project" value="TreeGrafter"/>
</dbReference>
<evidence type="ECO:0000259" key="13">
    <source>
        <dbReference type="PROSITE" id="PS51745"/>
    </source>
</evidence>
<comment type="function">
    <text evidence="12">Aux/IAA proteins are short-lived transcriptional factors that function as repressors of early auxin response genes at low auxin concentrations.</text>
</comment>
<dbReference type="GO" id="GO:0003723">
    <property type="term" value="F:RNA binding"/>
    <property type="evidence" value="ECO:0007669"/>
    <property type="project" value="UniProtKB-KW"/>
</dbReference>
<evidence type="ECO:0000256" key="1">
    <source>
        <dbReference type="ARBA" id="ARBA00004123"/>
    </source>
</evidence>
<dbReference type="PANTHER" id="PTHR11021:SF0">
    <property type="entry name" value="SMALL NUCLEAR RIBONUCLEOPROTEIN F"/>
    <property type="match status" value="1"/>
</dbReference>
<keyword evidence="10" id="KW-0687">Ribonucleoprotein</keyword>
<dbReference type="InterPro" id="IPR047575">
    <property type="entry name" value="Sm"/>
</dbReference>
<accession>A0A9E7GSK4</accession>
<gene>
    <name evidence="15" type="ORF">MUK42_11816</name>
</gene>
<keyword evidence="7 12" id="KW-0804">Transcription</keyword>
<evidence type="ECO:0000256" key="5">
    <source>
        <dbReference type="ARBA" id="ARBA00022884"/>
    </source>
</evidence>
<evidence type="ECO:0000313" key="16">
    <source>
        <dbReference type="Proteomes" id="UP001055439"/>
    </source>
</evidence>
<keyword evidence="5" id="KW-0694">RNA-binding</keyword>
<keyword evidence="11 12" id="KW-0927">Auxin signaling pathway</keyword>
<proteinExistence type="inferred from homology"/>
<organism evidence="15 16">
    <name type="scientific">Musa troglodytarum</name>
    <name type="common">fe'i banana</name>
    <dbReference type="NCBI Taxonomy" id="320322"/>
    <lineage>
        <taxon>Eukaryota</taxon>
        <taxon>Viridiplantae</taxon>
        <taxon>Streptophyta</taxon>
        <taxon>Embryophyta</taxon>
        <taxon>Tracheophyta</taxon>
        <taxon>Spermatophyta</taxon>
        <taxon>Magnoliopsida</taxon>
        <taxon>Liliopsida</taxon>
        <taxon>Zingiberales</taxon>
        <taxon>Musaceae</taxon>
        <taxon>Musa</taxon>
    </lineage>
</organism>
<feature type="domain" description="PB1" evidence="13">
    <location>
        <begin position="69"/>
        <end position="166"/>
    </location>
</feature>
<dbReference type="CDD" id="cd01722">
    <property type="entry name" value="Sm_F"/>
    <property type="match status" value="1"/>
</dbReference>
<dbReference type="InterPro" id="IPR001163">
    <property type="entry name" value="Sm_dom_euk/arc"/>
</dbReference>
<dbReference type="InterPro" id="IPR033389">
    <property type="entry name" value="AUX/IAA_dom"/>
</dbReference>